<feature type="domain" description="GPI ethanolamine phosphate transferase 2 C-terminal" evidence="12">
    <location>
        <begin position="819"/>
        <end position="969"/>
    </location>
</feature>
<comment type="similarity">
    <text evidence="3">Belongs to the PIGG/PIGN/PIGO family. PIGO subfamily.</text>
</comment>
<feature type="transmembrane region" description="Helical" evidence="11">
    <location>
        <begin position="495"/>
        <end position="514"/>
    </location>
</feature>
<dbReference type="Pfam" id="PF01663">
    <property type="entry name" value="Phosphodiest"/>
    <property type="match status" value="1"/>
</dbReference>
<feature type="transmembrane region" description="Helical" evidence="11">
    <location>
        <begin position="769"/>
        <end position="789"/>
    </location>
</feature>
<feature type="transmembrane region" description="Helical" evidence="11">
    <location>
        <begin position="654"/>
        <end position="677"/>
    </location>
</feature>
<feature type="transmembrane region" description="Helical" evidence="11">
    <location>
        <begin position="917"/>
        <end position="937"/>
    </location>
</feature>
<dbReference type="InterPro" id="IPR039524">
    <property type="entry name" value="PIGO/GPI13"/>
</dbReference>
<evidence type="ECO:0000256" key="11">
    <source>
        <dbReference type="SAM" id="Phobius"/>
    </source>
</evidence>
<comment type="subcellular location">
    <subcellularLocation>
        <location evidence="1">Endoplasmic reticulum membrane</location>
        <topology evidence="1">Multi-pass membrane protein</topology>
    </subcellularLocation>
</comment>
<dbReference type="InterPro" id="IPR045687">
    <property type="entry name" value="PIGG/GPI7_C"/>
</dbReference>
<feature type="transmembrane region" description="Helical" evidence="11">
    <location>
        <begin position="582"/>
        <end position="601"/>
    </location>
</feature>
<reference evidence="14" key="1">
    <citation type="submission" date="2024-04" db="EMBL/GenBank/DDBJ databases">
        <authorList>
            <person name="Shaw F."/>
            <person name="Minotto A."/>
        </authorList>
    </citation>
    <scope>NUCLEOTIDE SEQUENCE [LARGE SCALE GENOMIC DNA]</scope>
</reference>
<feature type="transmembrane region" description="Helical" evidence="11">
    <location>
        <begin position="470"/>
        <end position="488"/>
    </location>
</feature>
<evidence type="ECO:0000256" key="7">
    <source>
        <dbReference type="ARBA" id="ARBA00022824"/>
    </source>
</evidence>
<dbReference type="InterPro" id="IPR002591">
    <property type="entry name" value="Phosphodiest/P_Trfase"/>
</dbReference>
<evidence type="ECO:0000313" key="13">
    <source>
        <dbReference type="EMBL" id="CAL1702839.1"/>
    </source>
</evidence>
<evidence type="ECO:0000313" key="14">
    <source>
        <dbReference type="Proteomes" id="UP001497453"/>
    </source>
</evidence>
<dbReference type="InterPro" id="IPR017850">
    <property type="entry name" value="Alkaline_phosphatase_core_sf"/>
</dbReference>
<feature type="transmembrane region" description="Helical" evidence="11">
    <location>
        <begin position="701"/>
        <end position="720"/>
    </location>
</feature>
<feature type="transmembrane region" description="Helical" evidence="11">
    <location>
        <begin position="6"/>
        <end position="24"/>
    </location>
</feature>
<dbReference type="EMBL" id="OZ037945">
    <property type="protein sequence ID" value="CAL1702839.1"/>
    <property type="molecule type" value="Genomic_DNA"/>
</dbReference>
<keyword evidence="9 11" id="KW-0472">Membrane</keyword>
<dbReference type="Proteomes" id="UP001497453">
    <property type="component" value="Chromosome 2"/>
</dbReference>
<keyword evidence="8 11" id="KW-1133">Transmembrane helix</keyword>
<dbReference type="PANTHER" id="PTHR23071:SF1">
    <property type="entry name" value="GPI ETHANOLAMINE PHOSPHATE TRANSFERASE 3"/>
    <property type="match status" value="1"/>
</dbReference>
<organism evidence="13 14">
    <name type="scientific">Somion occarium</name>
    <dbReference type="NCBI Taxonomy" id="3059160"/>
    <lineage>
        <taxon>Eukaryota</taxon>
        <taxon>Fungi</taxon>
        <taxon>Dikarya</taxon>
        <taxon>Basidiomycota</taxon>
        <taxon>Agaricomycotina</taxon>
        <taxon>Agaricomycetes</taxon>
        <taxon>Polyporales</taxon>
        <taxon>Cerrenaceae</taxon>
        <taxon>Somion</taxon>
    </lineage>
</organism>
<evidence type="ECO:0000256" key="5">
    <source>
        <dbReference type="ARBA" id="ARBA00022679"/>
    </source>
</evidence>
<keyword evidence="5" id="KW-0808">Transferase</keyword>
<evidence type="ECO:0000256" key="3">
    <source>
        <dbReference type="ARBA" id="ARBA00008695"/>
    </source>
</evidence>
<dbReference type="InterPro" id="IPR037675">
    <property type="entry name" value="PIG-O_N"/>
</dbReference>
<protein>
    <recommendedName>
        <fullName evidence="12">GPI ethanolamine phosphate transferase 2 C-terminal domain-containing protein</fullName>
    </recommendedName>
</protein>
<dbReference type="CDD" id="cd16023">
    <property type="entry name" value="GPI_EPT_3"/>
    <property type="match status" value="1"/>
</dbReference>
<keyword evidence="4" id="KW-0337">GPI-anchor biosynthesis</keyword>
<dbReference type="Gene3D" id="3.40.720.10">
    <property type="entry name" value="Alkaline Phosphatase, subunit A"/>
    <property type="match status" value="1"/>
</dbReference>
<comment type="pathway">
    <text evidence="2">Glycolipid biosynthesis; glycosylphosphatidylinositol-anchor biosynthesis.</text>
</comment>
<feature type="transmembrane region" description="Helical" evidence="11">
    <location>
        <begin position="949"/>
        <end position="971"/>
    </location>
</feature>
<keyword evidence="14" id="KW-1185">Reference proteome</keyword>
<feature type="transmembrane region" description="Helical" evidence="11">
    <location>
        <begin position="554"/>
        <end position="573"/>
    </location>
</feature>
<keyword evidence="7" id="KW-0256">Endoplasmic reticulum</keyword>
<evidence type="ECO:0000256" key="4">
    <source>
        <dbReference type="ARBA" id="ARBA00022502"/>
    </source>
</evidence>
<keyword evidence="6 11" id="KW-0812">Transmembrane</keyword>
<feature type="transmembrane region" description="Helical" evidence="11">
    <location>
        <begin position="873"/>
        <end position="897"/>
    </location>
</feature>
<evidence type="ECO:0000256" key="8">
    <source>
        <dbReference type="ARBA" id="ARBA00022989"/>
    </source>
</evidence>
<dbReference type="PANTHER" id="PTHR23071">
    <property type="entry name" value="PHOSPHATIDYLINOSITOL GLYCAN"/>
    <property type="match status" value="1"/>
</dbReference>
<sequence length="1000" mass="109991">MWSRGAQFICWVFAVHLIGIWLFTRGFLLTRLALSEVNSCDVSDPNCTLSPSYKRMVFLIIDALRFDFISPDPPLPSSPYYHNVLSLPAELTKAQPDRSIIYYAFPDPPTTTLQRIKGITTGSLPTFVDMGSNFGGSSILEDSLIRQLYEAGKQIAFMGDDTWMSVFPTSFAPNMTFPYDSFNVEDLHSVDEGVIRHLLPLLREHTKSWDFIIGHFLGVDHVGHRLGPDHPTMQAKLQQMDNVLRETVELLDDDTLLVLLGDHGMDRKGDHGGDGELETSAGLWLYSKTRPLVDPQADIPAHLLTNRTYPGASTAHRSVQQIDLVPSLSLLLGLPIPFNNLGTVIPELFWTGKQATSFEHALRTNAAQVKRYLDAYRLSPAGSELDSAWKDIQSAWQGAMEGQVPALTMNMFTRYALEACRMLWAQFNITLIGLGLTTLLSSSLATFAVYDSLGRIVQWEPWLDRIASMTLRWSGIGTVSGLVVAFPLRPYVKDVAIFDYVAFGAAIASSFAVIKQALPARRLEIGSISSIPLPLVLHTLSFMSNSYTFWEDHVIPYLLLTSIAPFVLTGFTAPTPRLRTRILFFSSLFAVCVRLIAISTVCREEQQPYCHVTFFSGSTITTPPGLILAIVVPIAFGLPSAIRQYLKISKSDQGLANILLPTIFPSVLTSSSFVWILEWMESSEVLGPSCSGALRLTRTTLAWLSIGTILVVALTLWWLIPLCIKVETSEPAANERREVTIIGFANALGSPYLIFWLIFFSLVFTTTQLAGQVILALATVALLSFLEVVDSVRDVRALNLAFSSSKPSEFLAQSQETRSTLSTVGLRFSEVTPIALLALQVFFGTGHQAVISTIQWKSAFILTSSLTYPLSPLLVILNSLGPVFVFALAVPLIATWNTPPLPYPPSTAQNATLRACLGISLYFTSLLLGSAISSAWLRRHLMVWKVFAPRFMLAALCLVAVDVAVIVGYVIGFGRISVAVGRVFGSMPGANDAAKARKSQ</sequence>
<evidence type="ECO:0000259" key="12">
    <source>
        <dbReference type="Pfam" id="PF19316"/>
    </source>
</evidence>
<feature type="transmembrane region" description="Helical" evidence="11">
    <location>
        <begin position="621"/>
        <end position="642"/>
    </location>
</feature>
<evidence type="ECO:0000256" key="2">
    <source>
        <dbReference type="ARBA" id="ARBA00004687"/>
    </source>
</evidence>
<dbReference type="SUPFAM" id="SSF53649">
    <property type="entry name" value="Alkaline phosphatase-like"/>
    <property type="match status" value="1"/>
</dbReference>
<name>A0ABP1D7E2_9APHY</name>
<evidence type="ECO:0000256" key="6">
    <source>
        <dbReference type="ARBA" id="ARBA00022692"/>
    </source>
</evidence>
<feature type="transmembrane region" description="Helical" evidence="11">
    <location>
        <begin position="431"/>
        <end position="450"/>
    </location>
</feature>
<accession>A0ABP1D7E2</accession>
<evidence type="ECO:0000256" key="9">
    <source>
        <dbReference type="ARBA" id="ARBA00023136"/>
    </source>
</evidence>
<evidence type="ECO:0000256" key="10">
    <source>
        <dbReference type="ARBA" id="ARBA00023180"/>
    </source>
</evidence>
<feature type="transmembrane region" description="Helical" evidence="11">
    <location>
        <begin position="741"/>
        <end position="763"/>
    </location>
</feature>
<proteinExistence type="inferred from homology"/>
<evidence type="ECO:0000256" key="1">
    <source>
        <dbReference type="ARBA" id="ARBA00004477"/>
    </source>
</evidence>
<keyword evidence="10" id="KW-0325">Glycoprotein</keyword>
<dbReference type="Pfam" id="PF19316">
    <property type="entry name" value="PIGO_PIGG"/>
    <property type="match status" value="1"/>
</dbReference>
<gene>
    <name evidence="13" type="ORF">GFSPODELE1_LOCUS4260</name>
</gene>